<feature type="compositionally biased region" description="Basic residues" evidence="7">
    <location>
        <begin position="96"/>
        <end position="105"/>
    </location>
</feature>
<dbReference type="SUPFAM" id="SSF49265">
    <property type="entry name" value="Fibronectin type III"/>
    <property type="match status" value="1"/>
</dbReference>
<dbReference type="Pfam" id="PF08205">
    <property type="entry name" value="C2-set_2"/>
    <property type="match status" value="3"/>
</dbReference>
<dbReference type="SMART" id="SM00060">
    <property type="entry name" value="FN3"/>
    <property type="match status" value="1"/>
</dbReference>
<dbReference type="Proteomes" id="UP000736164">
    <property type="component" value="Unassembled WGS sequence"/>
</dbReference>
<dbReference type="GO" id="GO:0005911">
    <property type="term" value="C:cell-cell junction"/>
    <property type="evidence" value="ECO:0007669"/>
    <property type="project" value="TreeGrafter"/>
</dbReference>
<dbReference type="SUPFAM" id="SSF48726">
    <property type="entry name" value="Immunoglobulin"/>
    <property type="match status" value="8"/>
</dbReference>
<feature type="compositionally biased region" description="Polar residues" evidence="7">
    <location>
        <begin position="190"/>
        <end position="199"/>
    </location>
</feature>
<dbReference type="InterPro" id="IPR003599">
    <property type="entry name" value="Ig_sub"/>
</dbReference>
<dbReference type="PANTHER" id="PTHR11640">
    <property type="entry name" value="NEPHRIN"/>
    <property type="match status" value="1"/>
</dbReference>
<feature type="transmembrane region" description="Helical" evidence="8">
    <location>
        <begin position="20"/>
        <end position="42"/>
    </location>
</feature>
<organism evidence="11 12">
    <name type="scientific">Atractosteus spatula</name>
    <name type="common">Alligator gar</name>
    <name type="synonym">Lepisosteus spatula</name>
    <dbReference type="NCBI Taxonomy" id="7917"/>
    <lineage>
        <taxon>Eukaryota</taxon>
        <taxon>Metazoa</taxon>
        <taxon>Chordata</taxon>
        <taxon>Craniata</taxon>
        <taxon>Vertebrata</taxon>
        <taxon>Euteleostomi</taxon>
        <taxon>Actinopterygii</taxon>
        <taxon>Neopterygii</taxon>
        <taxon>Holostei</taxon>
        <taxon>Semionotiformes</taxon>
        <taxon>Lepisosteidae</taxon>
        <taxon>Atractosteus</taxon>
    </lineage>
</organism>
<feature type="domain" description="Fibronectin type-III" evidence="10">
    <location>
        <begin position="1422"/>
        <end position="1517"/>
    </location>
</feature>
<keyword evidence="2" id="KW-0677">Repeat</keyword>
<dbReference type="FunFam" id="2.60.40.10:FF:000719">
    <property type="entry name" value="nephrin isoform X1"/>
    <property type="match status" value="1"/>
</dbReference>
<dbReference type="Pfam" id="PF13895">
    <property type="entry name" value="Ig_2"/>
    <property type="match status" value="1"/>
</dbReference>
<feature type="region of interest" description="Disordered" evidence="7">
    <location>
        <begin position="1515"/>
        <end position="1537"/>
    </location>
</feature>
<evidence type="ECO:0000256" key="6">
    <source>
        <dbReference type="ARBA" id="ARBA00023319"/>
    </source>
</evidence>
<feature type="region of interest" description="Disordered" evidence="7">
    <location>
        <begin position="167"/>
        <end position="204"/>
    </location>
</feature>
<dbReference type="SMART" id="SM00408">
    <property type="entry name" value="IGc2"/>
    <property type="match status" value="7"/>
</dbReference>
<dbReference type="InterPro" id="IPR013098">
    <property type="entry name" value="Ig_I-set"/>
</dbReference>
<dbReference type="SMART" id="SM00409">
    <property type="entry name" value="IG"/>
    <property type="match status" value="8"/>
</dbReference>
<feature type="domain" description="Ig-like" evidence="9">
    <location>
        <begin position="717"/>
        <end position="806"/>
    </location>
</feature>
<keyword evidence="3 8" id="KW-0472">Membrane</keyword>
<keyword evidence="5" id="KW-0325">Glycoprotein</keyword>
<feature type="region of interest" description="Disordered" evidence="7">
    <location>
        <begin position="61"/>
        <end position="113"/>
    </location>
</feature>
<dbReference type="InterPro" id="IPR013162">
    <property type="entry name" value="CD80_C2-set"/>
</dbReference>
<sequence length="1751" mass="190930">MKKEALVAVLVELNTFVLRIASLFVDAPRFAVALLSLIAILLRRTRIRALTAAQFHPSPSQQARVFPRGAPRSFPAEENSPKSCFSSDSPLTVTPPRRKRKIRASRRADSEAPKPLLPCAAPVSLLTRCLLTKPWCFALSRPREHGWLSQQGGRDEAQPCRFQSTMGNTCPQHTSEEQGVTAGPRPMQTPHRQAQSRGLEQSDRGIKIQKKGKEIKFGWKVGGGNWGSASLQIPSLSAAFRADPGVTSLALSSQMMEWKSSGARQQRNTDHRSARGPPGPVWSRDRSHAAGSELQAVARVTFRISSKTPAACLSGKDPPPGPQSSKLVKSILTPCGSSGQSLSGTECDPSPPTSWWGCWSSGGSVQLGGLEDLGRSITSTFRKKAKIRNQRVLLPVRKRVQLLLPCGSGNPQDLPARRERRVSSVIANDSSKPPALSTRSLKIQANRPCLTPPKCPSSAVSQLQRITGLPHAREEDSGMAWWKGLGVLSCGLLLLALLRCVRLQQQVIRVQPDNVTVQAGERAVVLCEVAGPAGAVQWVKDGLLLGPNRSLPGFPRYSMTGDPRRGQYHLQIEQASLEDDSPYECQVGRTESSGPIVSHTVWVTVLIPPVELVISETAALLDVPWVAGEEYTVTCRASDAKPAVEIAFIKSGVEQPLTESSSTPGSQDKLSDTEAVVKVTAQSTDHRQRLVCRASSPALPRARETSFIMTVLFPPQPPVIEGLDSEEVKEGDTLKLVCTSGGGNPLATLQWTKNEEVLSSSWEVDSVSRRASSPLSLKVGPEDNMAQLTCESTNPVTPVPLRHTIRLRVVFLPSQVKVLGSFSAPERKNISLSCYTSSSNPPVHIRWWLGSRELNSTEDTVTEGAHGGMVTMSNVTYAVSREENGLQLTCEAFNEAVRFSRVHSAPLRVFYPPQKVWIDAPPQGKRLRSGTTVRLMCYSSGGNPLARLTWLKEAPSANPRLGLSFQNNKPVRDVPAAVTAEKVVSRELILLLEPSDNQATYSCNASNEAKAPPLAAGTKLHVQFAAISVKITAGLKEVRRGQTLTLVCVTGSSNPVTNISWVMNGQKLRAVNLGQKRSEYGGMSVKSQLSVNVSSFHNTKRVTCQAYTQVLSEGVNTFYRFNVLYPPEFAPDQPKVVQAVEKGVALLPLRVSANPEAISCNWTYRGEHLAKEGSYRYHLKEGGTLEIWNVTRADAGQYRVICRNAEGENHTQVTLDVQYAPAVRSLLDPTEVDLGGTAEITCTADANPVTPGMFSWKWLGEDERELTTEMQKAEGATGWLIIPGAKKSDSGRYQCSVDNGIAPPASAEVRLVVRFKPEIQKGAQWSKVASRGDGSSTAEVVCQAEGVPRVQFSWAKNGVPLDFNNPRYSEQTVWDRAVHTSTVTVVNVSAALDYAIFTCSARNALGLDQLDIQLVSTNRPDPPSGLKVVSVTHNSVTLQWTEGFDGGLEQKFRVRYRWEGATSFLYIDVFPPHATSFTVTGLRSSTPYNFSVNAINAMGESLYADSGAVLNVTTKAERPRTEVTTTPTRDPQPTEAPGQPLYLVVTLAVVGGVLLVLNSALAGCLIRKWQNGRRQAAGTEGKRSDGEGSTLTEPNRYEGGEQINSAARRTLLLDSGSEPGSSLYESYDGDSAHQYYPASDFRPSLYPHPESSEGRSEDTHGILGLVVHDYEDVRDWGLYEEVGVPSLYYPSHGERFRPLGPQNSDAQRAYQRRGRGLAELEEPIRTYDTVTEYRPAGRDSELPFELRGELV</sequence>
<dbReference type="InterPro" id="IPR013783">
    <property type="entry name" value="Ig-like_fold"/>
</dbReference>
<dbReference type="InterPro" id="IPR003961">
    <property type="entry name" value="FN3_dom"/>
</dbReference>
<feature type="domain" description="Ig-like" evidence="9">
    <location>
        <begin position="813"/>
        <end position="900"/>
    </location>
</feature>
<feature type="region of interest" description="Disordered" evidence="7">
    <location>
        <begin position="257"/>
        <end position="290"/>
    </location>
</feature>
<keyword evidence="8" id="KW-0812">Transmembrane</keyword>
<feature type="transmembrane region" description="Helical" evidence="8">
    <location>
        <begin position="1541"/>
        <end position="1566"/>
    </location>
</feature>
<dbReference type="GO" id="GO:0050839">
    <property type="term" value="F:cell adhesion molecule binding"/>
    <property type="evidence" value="ECO:0007669"/>
    <property type="project" value="TreeGrafter"/>
</dbReference>
<dbReference type="PANTHER" id="PTHR11640:SF136">
    <property type="entry name" value="NEPHRIN"/>
    <property type="match status" value="1"/>
</dbReference>
<dbReference type="CDD" id="cd00063">
    <property type="entry name" value="FN3"/>
    <property type="match status" value="1"/>
</dbReference>
<dbReference type="PROSITE" id="PS50835">
    <property type="entry name" value="IG_LIKE"/>
    <property type="match status" value="8"/>
</dbReference>
<keyword evidence="4" id="KW-1015">Disulfide bond</keyword>
<dbReference type="Pfam" id="PF07679">
    <property type="entry name" value="I-set"/>
    <property type="match status" value="1"/>
</dbReference>
<evidence type="ECO:0000256" key="5">
    <source>
        <dbReference type="ARBA" id="ARBA00023180"/>
    </source>
</evidence>
<name>A0A8J7NU84_ATRSP</name>
<dbReference type="InterPro" id="IPR036179">
    <property type="entry name" value="Ig-like_dom_sf"/>
</dbReference>
<keyword evidence="8" id="KW-1133">Transmembrane helix</keyword>
<evidence type="ECO:0000259" key="9">
    <source>
        <dbReference type="PROSITE" id="PS50835"/>
    </source>
</evidence>
<keyword evidence="12" id="KW-1185">Reference proteome</keyword>
<dbReference type="GO" id="GO:0005886">
    <property type="term" value="C:plasma membrane"/>
    <property type="evidence" value="ECO:0007669"/>
    <property type="project" value="TreeGrafter"/>
</dbReference>
<feature type="domain" description="Ig-like" evidence="9">
    <location>
        <begin position="608"/>
        <end position="706"/>
    </location>
</feature>
<evidence type="ECO:0000256" key="1">
    <source>
        <dbReference type="ARBA" id="ARBA00004479"/>
    </source>
</evidence>
<keyword evidence="6" id="KW-0393">Immunoglobulin domain</keyword>
<evidence type="ECO:0000256" key="3">
    <source>
        <dbReference type="ARBA" id="ARBA00023136"/>
    </source>
</evidence>
<evidence type="ECO:0000259" key="10">
    <source>
        <dbReference type="PROSITE" id="PS50853"/>
    </source>
</evidence>
<feature type="region of interest" description="Disordered" evidence="7">
    <location>
        <begin position="1638"/>
        <end position="1658"/>
    </location>
</feature>
<dbReference type="InterPro" id="IPR051275">
    <property type="entry name" value="Cell_adhesion_signaling"/>
</dbReference>
<feature type="domain" description="Ig-like" evidence="9">
    <location>
        <begin position="1317"/>
        <end position="1413"/>
    </location>
</feature>
<dbReference type="FunFam" id="2.60.40.10:FF:000405">
    <property type="entry name" value="nephrin isoform X1"/>
    <property type="match status" value="1"/>
</dbReference>
<evidence type="ECO:0000313" key="11">
    <source>
        <dbReference type="EMBL" id="MBN3317979.1"/>
    </source>
</evidence>
<feature type="domain" description="Ig-like" evidence="9">
    <location>
        <begin position="913"/>
        <end position="1015"/>
    </location>
</feature>
<reference evidence="11" key="1">
    <citation type="journal article" date="2021" name="Cell">
        <title>Tracing the genetic footprints of vertebrate landing in non-teleost ray-finned fishes.</title>
        <authorList>
            <person name="Bi X."/>
            <person name="Wang K."/>
            <person name="Yang L."/>
            <person name="Pan H."/>
            <person name="Jiang H."/>
            <person name="Wei Q."/>
            <person name="Fang M."/>
            <person name="Yu H."/>
            <person name="Zhu C."/>
            <person name="Cai Y."/>
            <person name="He Y."/>
            <person name="Gan X."/>
            <person name="Zeng H."/>
            <person name="Yu D."/>
            <person name="Zhu Y."/>
            <person name="Jiang H."/>
            <person name="Qiu Q."/>
            <person name="Yang H."/>
            <person name="Zhang Y.E."/>
            <person name="Wang W."/>
            <person name="Zhu M."/>
            <person name="He S."/>
            <person name="Zhang G."/>
        </authorList>
    </citation>
    <scope>NUCLEOTIDE SEQUENCE</scope>
    <source>
        <strain evidence="11">Allg_001</strain>
    </source>
</reference>
<dbReference type="CDD" id="cd00096">
    <property type="entry name" value="Ig"/>
    <property type="match status" value="1"/>
</dbReference>
<dbReference type="Pfam" id="PF00041">
    <property type="entry name" value="fn3"/>
    <property type="match status" value="1"/>
</dbReference>
<dbReference type="EMBL" id="JAAWVO010037516">
    <property type="protein sequence ID" value="MBN3317979.1"/>
    <property type="molecule type" value="Genomic_DNA"/>
</dbReference>
<feature type="region of interest" description="Disordered" evidence="7">
    <location>
        <begin position="1574"/>
        <end position="1601"/>
    </location>
</feature>
<dbReference type="PROSITE" id="PS50853">
    <property type="entry name" value="FN3"/>
    <property type="match status" value="1"/>
</dbReference>
<evidence type="ECO:0000313" key="12">
    <source>
        <dbReference type="Proteomes" id="UP000736164"/>
    </source>
</evidence>
<feature type="domain" description="Ig-like" evidence="9">
    <location>
        <begin position="1221"/>
        <end position="1312"/>
    </location>
</feature>
<evidence type="ECO:0000256" key="4">
    <source>
        <dbReference type="ARBA" id="ARBA00023157"/>
    </source>
</evidence>
<comment type="caution">
    <text evidence="11">The sequence shown here is derived from an EMBL/GenBank/DDBJ whole genome shotgun (WGS) entry which is preliminary data.</text>
</comment>
<feature type="domain" description="Ig-like" evidence="9">
    <location>
        <begin position="1027"/>
        <end position="1116"/>
    </location>
</feature>
<feature type="non-terminal residue" evidence="11">
    <location>
        <position position="1"/>
    </location>
</feature>
<evidence type="ECO:0000256" key="7">
    <source>
        <dbReference type="SAM" id="MobiDB-lite"/>
    </source>
</evidence>
<dbReference type="GO" id="GO:0098609">
    <property type="term" value="P:cell-cell adhesion"/>
    <property type="evidence" value="ECO:0007669"/>
    <property type="project" value="TreeGrafter"/>
</dbReference>
<dbReference type="InterPro" id="IPR036116">
    <property type="entry name" value="FN3_sf"/>
</dbReference>
<evidence type="ECO:0000256" key="8">
    <source>
        <dbReference type="SAM" id="Phobius"/>
    </source>
</evidence>
<comment type="subcellular location">
    <subcellularLocation>
        <location evidence="1">Membrane</location>
        <topology evidence="1">Single-pass type I membrane protein</topology>
    </subcellularLocation>
</comment>
<evidence type="ECO:0000256" key="2">
    <source>
        <dbReference type="ARBA" id="ARBA00022737"/>
    </source>
</evidence>
<feature type="domain" description="Ig-like" evidence="9">
    <location>
        <begin position="505"/>
        <end position="602"/>
    </location>
</feature>
<gene>
    <name evidence="11" type="primary">Nphs1</name>
    <name evidence="11" type="ORF">GTO95_0015104</name>
</gene>
<protein>
    <submittedName>
        <fullName evidence="11">NPHN protein</fullName>
    </submittedName>
</protein>
<accession>A0A8J7NU84</accession>
<feature type="compositionally biased region" description="Polar residues" evidence="7">
    <location>
        <begin position="81"/>
        <end position="92"/>
    </location>
</feature>
<dbReference type="InterPro" id="IPR007110">
    <property type="entry name" value="Ig-like_dom"/>
</dbReference>
<dbReference type="InterPro" id="IPR003598">
    <property type="entry name" value="Ig_sub2"/>
</dbReference>
<dbReference type="Gene3D" id="2.60.40.10">
    <property type="entry name" value="Immunoglobulins"/>
    <property type="match status" value="10"/>
</dbReference>
<feature type="non-terminal residue" evidence="11">
    <location>
        <position position="1751"/>
    </location>
</feature>
<dbReference type="Pfam" id="PF13927">
    <property type="entry name" value="Ig_3"/>
    <property type="match status" value="2"/>
</dbReference>
<proteinExistence type="predicted"/>